<protein>
    <recommendedName>
        <fullName evidence="3">KEOPS complex subunit Pcc1</fullName>
    </recommendedName>
</protein>
<evidence type="ECO:0000313" key="2">
    <source>
        <dbReference type="Proteomes" id="UP001596395"/>
    </source>
</evidence>
<comment type="caution">
    <text evidence="1">The sequence shown here is derived from an EMBL/GenBank/DDBJ whole genome shotgun (WGS) entry which is preliminary data.</text>
</comment>
<sequence>MADDDVETITISIEADGDADEVELPTGLVDVLAEQGQNPAEVVGDITLLSFASRAHHLVHHGEGDDPELDAIEQETMALFEERFGVTFGEATGHQH</sequence>
<proteinExistence type="predicted"/>
<dbReference type="RefSeq" id="WP_336349978.1">
    <property type="nucleotide sequence ID" value="NZ_JAZAQL010000002.1"/>
</dbReference>
<dbReference type="AlphaFoldDB" id="A0ABD5VFM9"/>
<dbReference type="InterPro" id="IPR055967">
    <property type="entry name" value="DUF7545"/>
</dbReference>
<gene>
    <name evidence="1" type="ORF">ACFQGB_09000</name>
</gene>
<dbReference type="Pfam" id="PF24411">
    <property type="entry name" value="DUF7545"/>
    <property type="match status" value="1"/>
</dbReference>
<organism evidence="1 2">
    <name type="scientific">Halorubellus litoreus</name>
    <dbReference type="NCBI Taxonomy" id="755308"/>
    <lineage>
        <taxon>Archaea</taxon>
        <taxon>Methanobacteriati</taxon>
        <taxon>Methanobacteriota</taxon>
        <taxon>Stenosarchaea group</taxon>
        <taxon>Halobacteria</taxon>
        <taxon>Halobacteriales</taxon>
        <taxon>Halorubellaceae</taxon>
        <taxon>Halorubellus</taxon>
    </lineage>
</organism>
<accession>A0ABD5VFM9</accession>
<dbReference type="EMBL" id="JBHSXN010000002">
    <property type="protein sequence ID" value="MFC6953000.1"/>
    <property type="molecule type" value="Genomic_DNA"/>
</dbReference>
<evidence type="ECO:0008006" key="3">
    <source>
        <dbReference type="Google" id="ProtNLM"/>
    </source>
</evidence>
<dbReference type="Proteomes" id="UP001596395">
    <property type="component" value="Unassembled WGS sequence"/>
</dbReference>
<reference evidence="1 2" key="1">
    <citation type="journal article" date="2019" name="Int. J. Syst. Evol. Microbiol.">
        <title>The Global Catalogue of Microorganisms (GCM) 10K type strain sequencing project: providing services to taxonomists for standard genome sequencing and annotation.</title>
        <authorList>
            <consortium name="The Broad Institute Genomics Platform"/>
            <consortium name="The Broad Institute Genome Sequencing Center for Infectious Disease"/>
            <person name="Wu L."/>
            <person name="Ma J."/>
        </authorList>
    </citation>
    <scope>NUCLEOTIDE SEQUENCE [LARGE SCALE GENOMIC DNA]</scope>
    <source>
        <strain evidence="1 2">GX26</strain>
    </source>
</reference>
<name>A0ABD5VFM9_9EURY</name>
<evidence type="ECO:0000313" key="1">
    <source>
        <dbReference type="EMBL" id="MFC6953000.1"/>
    </source>
</evidence>
<keyword evidence="2" id="KW-1185">Reference proteome</keyword>